<dbReference type="Proteomes" id="UP000437824">
    <property type="component" value="Unassembled WGS sequence"/>
</dbReference>
<dbReference type="Gene3D" id="1.20.81.30">
    <property type="entry name" value="Type II secretion system (T2SS), domain F"/>
    <property type="match status" value="2"/>
</dbReference>
<evidence type="ECO:0000256" key="7">
    <source>
        <dbReference type="SAM" id="Phobius"/>
    </source>
</evidence>
<keyword evidence="6 7" id="KW-0472">Membrane</keyword>
<feature type="transmembrane region" description="Helical" evidence="7">
    <location>
        <begin position="116"/>
        <end position="141"/>
    </location>
</feature>
<evidence type="ECO:0000256" key="1">
    <source>
        <dbReference type="ARBA" id="ARBA00004651"/>
    </source>
</evidence>
<reference evidence="9 10" key="1">
    <citation type="submission" date="2019-11" db="EMBL/GenBank/DDBJ databases">
        <title>Draft genome sequence of Blautia luti DSM 14534T, isolated from human stool.</title>
        <authorList>
            <person name="Ortiz R."/>
            <person name="Melis-Arcos F."/>
            <person name="Covarrubias P."/>
            <person name="Cardenas J.P."/>
            <person name="Perez-Donoso J."/>
            <person name="Almonacid D."/>
        </authorList>
    </citation>
    <scope>NUCLEOTIDE SEQUENCE [LARGE SCALE GENOMIC DNA]</scope>
    <source>
        <strain evidence="9 10">DSM 14534</strain>
    </source>
</reference>
<feature type="transmembrane region" description="Helical" evidence="7">
    <location>
        <begin position="161"/>
        <end position="185"/>
    </location>
</feature>
<dbReference type="InterPro" id="IPR003004">
    <property type="entry name" value="GspF/PilC"/>
</dbReference>
<dbReference type="InterPro" id="IPR018076">
    <property type="entry name" value="T2SS_GspF_dom"/>
</dbReference>
<evidence type="ECO:0000256" key="5">
    <source>
        <dbReference type="ARBA" id="ARBA00022989"/>
    </source>
</evidence>
<dbReference type="EMBL" id="WMBC01000001">
    <property type="protein sequence ID" value="MTD60066.1"/>
    <property type="molecule type" value="Genomic_DNA"/>
</dbReference>
<dbReference type="PANTHER" id="PTHR30012">
    <property type="entry name" value="GENERAL SECRETION PATHWAY PROTEIN"/>
    <property type="match status" value="1"/>
</dbReference>
<dbReference type="PANTHER" id="PTHR30012:SF0">
    <property type="entry name" value="TYPE II SECRETION SYSTEM PROTEIN F-RELATED"/>
    <property type="match status" value="1"/>
</dbReference>
<evidence type="ECO:0000256" key="6">
    <source>
        <dbReference type="ARBA" id="ARBA00023136"/>
    </source>
</evidence>
<proteinExistence type="inferred from homology"/>
<accession>A0A844GDH9</accession>
<feature type="transmembrane region" description="Helical" evidence="7">
    <location>
        <begin position="319"/>
        <end position="342"/>
    </location>
</feature>
<evidence type="ECO:0000259" key="8">
    <source>
        <dbReference type="Pfam" id="PF00482"/>
    </source>
</evidence>
<gene>
    <name evidence="9" type="ORF">GKZ57_02005</name>
</gene>
<dbReference type="Pfam" id="PF00482">
    <property type="entry name" value="T2SSF"/>
    <property type="match status" value="2"/>
</dbReference>
<organism evidence="9 10">
    <name type="scientific">Blautia luti DSM 14534 = JCM 17040</name>
    <dbReference type="NCBI Taxonomy" id="649762"/>
    <lineage>
        <taxon>Bacteria</taxon>
        <taxon>Bacillati</taxon>
        <taxon>Bacillota</taxon>
        <taxon>Clostridia</taxon>
        <taxon>Lachnospirales</taxon>
        <taxon>Lachnospiraceae</taxon>
        <taxon>Blautia</taxon>
    </lineage>
</organism>
<protein>
    <submittedName>
        <fullName evidence="9">Type II secretion system F family protein</fullName>
    </submittedName>
</protein>
<comment type="caution">
    <text evidence="9">The sequence shown here is derived from an EMBL/GenBank/DDBJ whole genome shotgun (WGS) entry which is preliminary data.</text>
</comment>
<sequence length="347" mass="38283">MKNKFTDQELFHFCEQFSILLHSGISCAEGLSLMQEDSRTQQGKDFFQSLLNDFEENGSFATALEHSGKFPSSMISYVKIGEETGCLDEVLKSLSRHYEQELEISETIRSAVTYPLLMLVMMAAVIVILLVKVLPVFQQVFRQMGLEMNNFSNGLLNAGNLISRYSAAALILVLVLMAGFAVLFFTDRGRTFLSRLSGRLPFIREIAVSTDYARLTQAIAMGLHSGMDHMITLEMAQELISQESVKEKIPKAIHLLEEGALLEDALSEAGLFEGMDARLITVGLRAGAADEVMTSLADRYRDSSLNVTGNIISIVEPTIVIIFSLLVGLVLLSVMMPLLGILSKIVV</sequence>
<evidence type="ECO:0000256" key="2">
    <source>
        <dbReference type="ARBA" id="ARBA00005745"/>
    </source>
</evidence>
<dbReference type="GO" id="GO:0005886">
    <property type="term" value="C:plasma membrane"/>
    <property type="evidence" value="ECO:0007669"/>
    <property type="project" value="UniProtKB-SubCell"/>
</dbReference>
<comment type="subcellular location">
    <subcellularLocation>
        <location evidence="1">Cell membrane</location>
        <topology evidence="1">Multi-pass membrane protein</topology>
    </subcellularLocation>
</comment>
<keyword evidence="3" id="KW-1003">Cell membrane</keyword>
<keyword evidence="5 7" id="KW-1133">Transmembrane helix</keyword>
<keyword evidence="4 7" id="KW-0812">Transmembrane</keyword>
<comment type="similarity">
    <text evidence="2">Belongs to the GSP F family.</text>
</comment>
<feature type="domain" description="Type II secretion system protein GspF" evidence="8">
    <location>
        <begin position="216"/>
        <end position="337"/>
    </location>
</feature>
<dbReference type="AlphaFoldDB" id="A0A844GDH9"/>
<evidence type="ECO:0000313" key="10">
    <source>
        <dbReference type="Proteomes" id="UP000437824"/>
    </source>
</evidence>
<dbReference type="PROSITE" id="PS51257">
    <property type="entry name" value="PROKAR_LIPOPROTEIN"/>
    <property type="match status" value="1"/>
</dbReference>
<evidence type="ECO:0000313" key="9">
    <source>
        <dbReference type="EMBL" id="MTD60066.1"/>
    </source>
</evidence>
<feature type="domain" description="Type II secretion system protein GspF" evidence="8">
    <location>
        <begin position="13"/>
        <end position="135"/>
    </location>
</feature>
<evidence type="ECO:0000256" key="3">
    <source>
        <dbReference type="ARBA" id="ARBA00022475"/>
    </source>
</evidence>
<name>A0A844GDH9_9FIRM</name>
<dbReference type="InterPro" id="IPR042094">
    <property type="entry name" value="T2SS_GspF_sf"/>
</dbReference>
<dbReference type="RefSeq" id="WP_154779597.1">
    <property type="nucleotide sequence ID" value="NZ_WMBC01000001.1"/>
</dbReference>
<dbReference type="PRINTS" id="PR00812">
    <property type="entry name" value="BCTERIALGSPF"/>
</dbReference>
<evidence type="ECO:0000256" key="4">
    <source>
        <dbReference type="ARBA" id="ARBA00022692"/>
    </source>
</evidence>